<sequence length="126" mass="14604">MDINNIAYILNISLENEYFRTIIDEGQEIARILAAYKSEVDLLDDDKEELINKIFAELDYKNPEILSEREIEILKKISEGKTNKEIAENLFITLNTVKWHTSNIYSKLSVKNRTEAVKEAKKLGLL</sequence>
<evidence type="ECO:0000259" key="4">
    <source>
        <dbReference type="PROSITE" id="PS50043"/>
    </source>
</evidence>
<evidence type="ECO:0000313" key="6">
    <source>
        <dbReference type="Proteomes" id="UP000621436"/>
    </source>
</evidence>
<proteinExistence type="predicted"/>
<dbReference type="InterPro" id="IPR000792">
    <property type="entry name" value="Tscrpt_reg_LuxR_C"/>
</dbReference>
<dbReference type="PRINTS" id="PR00038">
    <property type="entry name" value="HTHLUXR"/>
</dbReference>
<dbReference type="PANTHER" id="PTHR44688:SF25">
    <property type="entry name" value="HTH LUXR-TYPE DOMAIN-CONTAINING PROTEIN"/>
    <property type="match status" value="1"/>
</dbReference>
<gene>
    <name evidence="5" type="ORF">I0Q91_03195</name>
</gene>
<evidence type="ECO:0000313" key="5">
    <source>
        <dbReference type="EMBL" id="MBF8436073.1"/>
    </source>
</evidence>
<dbReference type="GO" id="GO:0003677">
    <property type="term" value="F:DNA binding"/>
    <property type="evidence" value="ECO:0007669"/>
    <property type="project" value="UniProtKB-KW"/>
</dbReference>
<dbReference type="InterPro" id="IPR016032">
    <property type="entry name" value="Sig_transdc_resp-reg_C-effctor"/>
</dbReference>
<dbReference type="AlphaFoldDB" id="A0A931AWH7"/>
<keyword evidence="1" id="KW-0805">Transcription regulation</keyword>
<dbReference type="EMBL" id="JADPIE010000002">
    <property type="protein sequence ID" value="MBF8436073.1"/>
    <property type="molecule type" value="Genomic_DNA"/>
</dbReference>
<evidence type="ECO:0000256" key="3">
    <source>
        <dbReference type="ARBA" id="ARBA00023163"/>
    </source>
</evidence>
<dbReference type="GO" id="GO:0006355">
    <property type="term" value="P:regulation of DNA-templated transcription"/>
    <property type="evidence" value="ECO:0007669"/>
    <property type="project" value="InterPro"/>
</dbReference>
<dbReference type="PANTHER" id="PTHR44688">
    <property type="entry name" value="DNA-BINDING TRANSCRIPTIONAL ACTIVATOR DEVR_DOSR"/>
    <property type="match status" value="1"/>
</dbReference>
<evidence type="ECO:0000256" key="1">
    <source>
        <dbReference type="ARBA" id="ARBA00023015"/>
    </source>
</evidence>
<evidence type="ECO:0000256" key="2">
    <source>
        <dbReference type="ARBA" id="ARBA00023125"/>
    </source>
</evidence>
<dbReference type="PROSITE" id="PS50043">
    <property type="entry name" value="HTH_LUXR_2"/>
    <property type="match status" value="1"/>
</dbReference>
<organism evidence="5 6">
    <name type="scientific">Halonatronomonas betaini</name>
    <dbReference type="NCBI Taxonomy" id="2778430"/>
    <lineage>
        <taxon>Bacteria</taxon>
        <taxon>Bacillati</taxon>
        <taxon>Bacillota</taxon>
        <taxon>Clostridia</taxon>
        <taxon>Halanaerobiales</taxon>
        <taxon>Halarsenatibacteraceae</taxon>
        <taxon>Halonatronomonas</taxon>
    </lineage>
</organism>
<dbReference type="Pfam" id="PF00196">
    <property type="entry name" value="GerE"/>
    <property type="match status" value="1"/>
</dbReference>
<dbReference type="SMART" id="SM00421">
    <property type="entry name" value="HTH_LUXR"/>
    <property type="match status" value="1"/>
</dbReference>
<feature type="domain" description="HTH luxR-type" evidence="4">
    <location>
        <begin position="59"/>
        <end position="124"/>
    </location>
</feature>
<accession>A0A931AWH7</accession>
<dbReference type="Proteomes" id="UP000621436">
    <property type="component" value="Unassembled WGS sequence"/>
</dbReference>
<name>A0A931AWH7_9FIRM</name>
<keyword evidence="2" id="KW-0238">DNA-binding</keyword>
<comment type="caution">
    <text evidence="5">The sequence shown here is derived from an EMBL/GenBank/DDBJ whole genome shotgun (WGS) entry which is preliminary data.</text>
</comment>
<protein>
    <submittedName>
        <fullName evidence="5">Response regulator transcription factor</fullName>
    </submittedName>
</protein>
<dbReference type="SUPFAM" id="SSF46894">
    <property type="entry name" value="C-terminal effector domain of the bipartite response regulators"/>
    <property type="match status" value="1"/>
</dbReference>
<keyword evidence="3" id="KW-0804">Transcription</keyword>
<reference evidence="5" key="1">
    <citation type="submission" date="2020-11" db="EMBL/GenBank/DDBJ databases">
        <title>Halonatronomonas betainensis gen. nov., sp. nov. a novel haloalkaliphilic representative of the family Halanaerobiacae capable of betaine degradation.</title>
        <authorList>
            <person name="Boltyanskaya Y."/>
            <person name="Kevbrin V."/>
            <person name="Detkova E."/>
            <person name="Grouzdev D.S."/>
            <person name="Koziaeva V."/>
            <person name="Zhilina T."/>
        </authorList>
    </citation>
    <scope>NUCLEOTIDE SEQUENCE</scope>
    <source>
        <strain evidence="5">Z-7014</strain>
    </source>
</reference>
<keyword evidence="6" id="KW-1185">Reference proteome</keyword>
<dbReference type="CDD" id="cd06170">
    <property type="entry name" value="LuxR_C_like"/>
    <property type="match status" value="1"/>
</dbReference>
<dbReference type="PROSITE" id="PS00622">
    <property type="entry name" value="HTH_LUXR_1"/>
    <property type="match status" value="1"/>
</dbReference>
<dbReference type="Gene3D" id="1.10.10.10">
    <property type="entry name" value="Winged helix-like DNA-binding domain superfamily/Winged helix DNA-binding domain"/>
    <property type="match status" value="1"/>
</dbReference>
<dbReference type="InterPro" id="IPR036388">
    <property type="entry name" value="WH-like_DNA-bd_sf"/>
</dbReference>